<comment type="caution">
    <text evidence="6">The sequence shown here is derived from an EMBL/GenBank/DDBJ whole genome shotgun (WGS) entry which is preliminary data.</text>
</comment>
<evidence type="ECO:0000313" key="7">
    <source>
        <dbReference type="Proteomes" id="UP000286288"/>
    </source>
</evidence>
<keyword evidence="3 4" id="KW-0443">Lipid metabolism</keyword>
<protein>
    <submittedName>
        <fullName evidence="6">Patatin-like phospholipase family protein</fullName>
    </submittedName>
</protein>
<feature type="domain" description="PNPLA" evidence="5">
    <location>
        <begin position="139"/>
        <end position="323"/>
    </location>
</feature>
<dbReference type="GO" id="GO:0016787">
    <property type="term" value="F:hydrolase activity"/>
    <property type="evidence" value="ECO:0007669"/>
    <property type="project" value="UniProtKB-UniRule"/>
</dbReference>
<dbReference type="Gene3D" id="3.40.1090.10">
    <property type="entry name" value="Cytosolic phospholipase A2 catalytic domain"/>
    <property type="match status" value="2"/>
</dbReference>
<dbReference type="InterPro" id="IPR050301">
    <property type="entry name" value="NTE"/>
</dbReference>
<evidence type="ECO:0000259" key="5">
    <source>
        <dbReference type="PROSITE" id="PS51635"/>
    </source>
</evidence>
<dbReference type="Proteomes" id="UP000286288">
    <property type="component" value="Unassembled WGS sequence"/>
</dbReference>
<sequence>MKVKKLTSIDFLAQRAGFQESRLVFSFFESHSKARRAFLADIAQQGWQIDSRYGRFYLAGQFDFDQKTLTITNLLVEAAADFTWKQLLAVTESFARSRFVAAVSWQLPHRTPLAEWFIQQGYQVVPQGYQRALAYQTALVLGGGGAHGAYQIGVWQALQERGITFEWITGTSVGALNGALILMNDVEAAVDLWANISNEQVLHYPLASVRAQTLRDLMNQANSLVREAVKSNGASTEPLAKLLQKTFDQEKFSQTACRLLICTTRLPDFKETVYAFDPSAVEENLHWLLASASFYPAMQAQKINDAYYIDGGYRNNLPIDVAVQQGATECITVDVQGPGINKRTVVTEETAQLSLGSPWSLGSFLVFDAQRSLDNMTLGYLETLKVFGKYQGHWYTFERTVDFQPLWRGFLKELRQTDPLLYQELKKKEFWKKMRKFYQQDVPFEQWGRILIECTAKVLYLAPTVIYEQETILTALAEKIALKAVEEADAWSITEWLSYYRDRFFVLSEQNRFFFFYRTQQLNLPALQQIRRCYPLTALMAAYSHYLLKGAENG</sequence>
<dbReference type="PANTHER" id="PTHR14226:SF57">
    <property type="entry name" value="BLR7027 PROTEIN"/>
    <property type="match status" value="1"/>
</dbReference>
<keyword evidence="2 4" id="KW-0442">Lipid degradation</keyword>
<dbReference type="PANTHER" id="PTHR14226">
    <property type="entry name" value="NEUROPATHY TARGET ESTERASE/SWISS CHEESE D.MELANOGASTER"/>
    <property type="match status" value="1"/>
</dbReference>
<dbReference type="Pfam" id="PF01734">
    <property type="entry name" value="Patatin"/>
    <property type="match status" value="1"/>
</dbReference>
<reference evidence="6 7" key="1">
    <citation type="submission" date="2018-08" db="EMBL/GenBank/DDBJ databases">
        <title>A genome reference for cultivated species of the human gut microbiota.</title>
        <authorList>
            <person name="Zou Y."/>
            <person name="Xue W."/>
            <person name="Luo G."/>
        </authorList>
    </citation>
    <scope>NUCLEOTIDE SEQUENCE [LARGE SCALE GENOMIC DNA]</scope>
    <source>
        <strain evidence="6 7">AF48-16</strain>
    </source>
</reference>
<dbReference type="GO" id="GO:0016042">
    <property type="term" value="P:lipid catabolic process"/>
    <property type="evidence" value="ECO:0007669"/>
    <property type="project" value="UniProtKB-UniRule"/>
</dbReference>
<evidence type="ECO:0000256" key="4">
    <source>
        <dbReference type="PROSITE-ProRule" id="PRU01161"/>
    </source>
</evidence>
<gene>
    <name evidence="6" type="ORF">DW084_16685</name>
</gene>
<dbReference type="InterPro" id="IPR016035">
    <property type="entry name" value="Acyl_Trfase/lysoPLipase"/>
</dbReference>
<dbReference type="CDD" id="cd07209">
    <property type="entry name" value="Pat_hypo_Ecoli_Z1214_like"/>
    <property type="match status" value="1"/>
</dbReference>
<dbReference type="PROSITE" id="PS51635">
    <property type="entry name" value="PNPLA"/>
    <property type="match status" value="1"/>
</dbReference>
<evidence type="ECO:0000313" key="6">
    <source>
        <dbReference type="EMBL" id="RHK04104.1"/>
    </source>
</evidence>
<dbReference type="AlphaFoldDB" id="A0A415ENI0"/>
<evidence type="ECO:0000256" key="3">
    <source>
        <dbReference type="ARBA" id="ARBA00023098"/>
    </source>
</evidence>
<dbReference type="InterPro" id="IPR002641">
    <property type="entry name" value="PNPLA_dom"/>
</dbReference>
<feature type="short sequence motif" description="GXGXXG" evidence="4">
    <location>
        <begin position="143"/>
        <end position="148"/>
    </location>
</feature>
<dbReference type="SUPFAM" id="SSF52151">
    <property type="entry name" value="FabD/lysophospholipase-like"/>
    <property type="match status" value="1"/>
</dbReference>
<feature type="short sequence motif" description="DGA/G" evidence="4">
    <location>
        <begin position="310"/>
        <end position="312"/>
    </location>
</feature>
<keyword evidence="1 4" id="KW-0378">Hydrolase</keyword>
<feature type="short sequence motif" description="GXSXG" evidence="4">
    <location>
        <begin position="170"/>
        <end position="174"/>
    </location>
</feature>
<organism evidence="6 7">
    <name type="scientific">Enterococcus casseliflavus</name>
    <name type="common">Enterococcus flavescens</name>
    <dbReference type="NCBI Taxonomy" id="37734"/>
    <lineage>
        <taxon>Bacteria</taxon>
        <taxon>Bacillati</taxon>
        <taxon>Bacillota</taxon>
        <taxon>Bacilli</taxon>
        <taxon>Lactobacillales</taxon>
        <taxon>Enterococcaceae</taxon>
        <taxon>Enterococcus</taxon>
    </lineage>
</organism>
<accession>A0A415ENI0</accession>
<proteinExistence type="predicted"/>
<evidence type="ECO:0000256" key="2">
    <source>
        <dbReference type="ARBA" id="ARBA00022963"/>
    </source>
</evidence>
<name>A0A415ENI0_ENTCA</name>
<feature type="active site" description="Nucleophile" evidence="4">
    <location>
        <position position="172"/>
    </location>
</feature>
<evidence type="ECO:0000256" key="1">
    <source>
        <dbReference type="ARBA" id="ARBA00022801"/>
    </source>
</evidence>
<feature type="active site" description="Proton acceptor" evidence="4">
    <location>
        <position position="310"/>
    </location>
</feature>
<dbReference type="EMBL" id="QRMZ01000030">
    <property type="protein sequence ID" value="RHK04104.1"/>
    <property type="molecule type" value="Genomic_DNA"/>
</dbReference>